<reference evidence="1" key="1">
    <citation type="submission" date="2022-10" db="EMBL/GenBank/DDBJ databases">
        <title>Flavobacterium sp. nov., a bacterium isolated from lake sediment.</title>
        <authorList>
            <person name="Qu J.-H."/>
        </authorList>
    </citation>
    <scope>NUCLEOTIDE SEQUENCE</scope>
    <source>
        <strain evidence="1">TH16-21</strain>
    </source>
</reference>
<keyword evidence="2" id="KW-1185">Reference proteome</keyword>
<name>A0ABT3EGN5_9FLAO</name>
<evidence type="ECO:0000313" key="1">
    <source>
        <dbReference type="EMBL" id="MCW1147579.1"/>
    </source>
</evidence>
<proteinExistence type="predicted"/>
<protein>
    <submittedName>
        <fullName evidence="1">Uncharacterized protein</fullName>
    </submittedName>
</protein>
<accession>A0ABT3EGN5</accession>
<comment type="caution">
    <text evidence="1">The sequence shown here is derived from an EMBL/GenBank/DDBJ whole genome shotgun (WGS) entry which is preliminary data.</text>
</comment>
<evidence type="ECO:0000313" key="2">
    <source>
        <dbReference type="Proteomes" id="UP001165677"/>
    </source>
</evidence>
<dbReference type="RefSeq" id="WP_264368420.1">
    <property type="nucleotide sequence ID" value="NZ_JAPCIO010000002.1"/>
</dbReference>
<gene>
    <name evidence="1" type="ORF">OJ995_05045</name>
</gene>
<dbReference type="Proteomes" id="UP001165677">
    <property type="component" value="Unassembled WGS sequence"/>
</dbReference>
<organism evidence="1 2">
    <name type="scientific">Flavobacterium lacisediminis</name>
    <dbReference type="NCBI Taxonomy" id="2989705"/>
    <lineage>
        <taxon>Bacteria</taxon>
        <taxon>Pseudomonadati</taxon>
        <taxon>Bacteroidota</taxon>
        <taxon>Flavobacteriia</taxon>
        <taxon>Flavobacteriales</taxon>
        <taxon>Flavobacteriaceae</taxon>
        <taxon>Flavobacterium</taxon>
    </lineage>
</organism>
<sequence>MSDFKITLEDAIKWITNWRNETPKEPAKAHLIQKQALLDVMEPSDVVAVRAYMAVDDDGVQKVVLVGVDANDQDLIDDSHILVDHSKPCPPNCGVESQLLNLK</sequence>
<dbReference type="EMBL" id="JAPCIO010000002">
    <property type="protein sequence ID" value="MCW1147579.1"/>
    <property type="molecule type" value="Genomic_DNA"/>
</dbReference>